<reference evidence="2 3" key="1">
    <citation type="submission" date="2019-03" db="EMBL/GenBank/DDBJ databases">
        <title>Genomic Encyclopedia of Type Strains, Phase IV (KMG-IV): sequencing the most valuable type-strain genomes for metagenomic binning, comparative biology and taxonomic classification.</title>
        <authorList>
            <person name="Goeker M."/>
        </authorList>
    </citation>
    <scope>NUCLEOTIDE SEQUENCE [LARGE SCALE GENOMIC DNA]</scope>
    <source>
        <strain evidence="2 3">DSM 29481</strain>
    </source>
</reference>
<evidence type="ECO:0000259" key="1">
    <source>
        <dbReference type="Pfam" id="PF00882"/>
    </source>
</evidence>
<evidence type="ECO:0000313" key="2">
    <source>
        <dbReference type="EMBL" id="TCU62689.1"/>
    </source>
</evidence>
<comment type="caution">
    <text evidence="2">The sequence shown here is derived from an EMBL/GenBank/DDBJ whole genome shotgun (WGS) entry which is preliminary data.</text>
</comment>
<accession>A0A4R3TLZ3</accession>
<dbReference type="EMBL" id="SMBP01000003">
    <property type="protein sequence ID" value="TCU62689.1"/>
    <property type="molecule type" value="Genomic_DNA"/>
</dbReference>
<sequence>MPNIITHKIFAEEVLKQLEKQDIRSIIEKHPQSYYIGSNGPDFLFFSHSKPWEAYKSHVLNHLGSRMHATHINAFYETALRCVKAQENIQIKETMMAYLFGHLCHWALDKTTHPYIFYRTGNCKGKSAGYHHRFESMMDTMMLEKYKGINIKEFPCYEICEYDEDILKAIARIYVPSAKEVYHVDVKVHDIREALNSWYDIQKLLYDPNNLKYPIVKGVETLFRQPWKISGNIVKTKIDERYDILNEEKREWLHPCDSAMRSNASFLELFQEAQSLAVAVVEKAYGCIEYDANVQSVMDILQNQAYDTGMDGNPKMQYFDVIYEH</sequence>
<evidence type="ECO:0000313" key="3">
    <source>
        <dbReference type="Proteomes" id="UP000295773"/>
    </source>
</evidence>
<feature type="domain" description="Phospholipase C/D" evidence="1">
    <location>
        <begin position="6"/>
        <end position="155"/>
    </location>
</feature>
<dbReference type="Pfam" id="PF00882">
    <property type="entry name" value="Zn_dep_PLPC"/>
    <property type="match status" value="1"/>
</dbReference>
<gene>
    <name evidence="2" type="ORF">EDD61_103102</name>
</gene>
<name>A0A4R3TLZ3_9FIRM</name>
<keyword evidence="3" id="KW-1185">Reference proteome</keyword>
<dbReference type="AlphaFoldDB" id="A0A4R3TLZ3"/>
<dbReference type="Proteomes" id="UP000295773">
    <property type="component" value="Unassembled WGS sequence"/>
</dbReference>
<dbReference type="InterPro" id="IPR029002">
    <property type="entry name" value="PLPC/GPLD1"/>
</dbReference>
<dbReference type="GeneID" id="73795316"/>
<dbReference type="RefSeq" id="WP_008688980.1">
    <property type="nucleotide sequence ID" value="NZ_AP024510.1"/>
</dbReference>
<proteinExistence type="predicted"/>
<organism evidence="2 3">
    <name type="scientific">Longicatena caecimuris</name>
    <dbReference type="NCBI Taxonomy" id="1796635"/>
    <lineage>
        <taxon>Bacteria</taxon>
        <taxon>Bacillati</taxon>
        <taxon>Bacillota</taxon>
        <taxon>Erysipelotrichia</taxon>
        <taxon>Erysipelotrichales</taxon>
        <taxon>Erysipelotrichaceae</taxon>
        <taxon>Longicatena</taxon>
    </lineage>
</organism>
<protein>
    <submittedName>
        <fullName evidence="2">Zinc dependent phospholipase C</fullName>
    </submittedName>
</protein>